<dbReference type="SUPFAM" id="SSF51045">
    <property type="entry name" value="WW domain"/>
    <property type="match status" value="1"/>
</dbReference>
<organism evidence="4">
    <name type="scientific">Emiliania huxleyi</name>
    <name type="common">Coccolithophore</name>
    <name type="synonym">Pontosphaera huxleyi</name>
    <dbReference type="NCBI Taxonomy" id="2903"/>
    <lineage>
        <taxon>Eukaryota</taxon>
        <taxon>Haptista</taxon>
        <taxon>Haptophyta</taxon>
        <taxon>Prymnesiophyceae</taxon>
        <taxon>Isochrysidales</taxon>
        <taxon>Noelaerhabdaceae</taxon>
        <taxon>Emiliania</taxon>
    </lineage>
</organism>
<gene>
    <name evidence="4" type="ORF">EHUX00137_LOCUS7976</name>
</gene>
<name>A0A6T0H4I8_EMIHU</name>
<proteinExistence type="predicted"/>
<dbReference type="PROSITE" id="PS50020">
    <property type="entry name" value="WW_DOMAIN_2"/>
    <property type="match status" value="1"/>
</dbReference>
<feature type="region of interest" description="Disordered" evidence="1">
    <location>
        <begin position="20"/>
        <end position="84"/>
    </location>
</feature>
<accession>A0A6T0H4I8</accession>
<evidence type="ECO:0000313" key="4">
    <source>
        <dbReference type="EMBL" id="CAE0534917.1"/>
    </source>
</evidence>
<evidence type="ECO:0000256" key="2">
    <source>
        <dbReference type="SAM" id="SignalP"/>
    </source>
</evidence>
<dbReference type="AlphaFoldDB" id="A0A6T0H4I8"/>
<sequence length="244" mass="25918">MLRLLALACLSSLAAALTPASAPRAPISRSPRTAAPVAQQWATDQGYQQQGYPQQQGGYPDQQGYQEQGYQQQGQGYAAAPAPFDNQPQGLPFGWVSGVDEASGMTYYYNEQTGQSQWEPPPGAAAGAGAAGYGGGQFAAAGTWQVCNAAGTCFVVRPGEDHIIGRNDLPVPKNTISRSQCQIQVSADGTAKVMSCGKPETGYASGGRPWEFLRCYESRQLQNGDLISLDKNDLESAMFTCYVS</sequence>
<evidence type="ECO:0000256" key="1">
    <source>
        <dbReference type="SAM" id="MobiDB-lite"/>
    </source>
</evidence>
<dbReference type="SMART" id="SM00456">
    <property type="entry name" value="WW"/>
    <property type="match status" value="1"/>
</dbReference>
<feature type="domain" description="WW" evidence="3">
    <location>
        <begin position="89"/>
        <end position="123"/>
    </location>
</feature>
<dbReference type="CDD" id="cd00201">
    <property type="entry name" value="WW"/>
    <property type="match status" value="1"/>
</dbReference>
<reference evidence="4" key="1">
    <citation type="submission" date="2021-01" db="EMBL/GenBank/DDBJ databases">
        <authorList>
            <person name="Corre E."/>
            <person name="Pelletier E."/>
            <person name="Niang G."/>
            <person name="Scheremetjew M."/>
            <person name="Finn R."/>
            <person name="Kale V."/>
            <person name="Holt S."/>
            <person name="Cochrane G."/>
            <person name="Meng A."/>
            <person name="Brown T."/>
            <person name="Cohen L."/>
        </authorList>
    </citation>
    <scope>NUCLEOTIDE SEQUENCE</scope>
    <source>
        <strain evidence="4">379</strain>
    </source>
</reference>
<dbReference type="SUPFAM" id="SSF49879">
    <property type="entry name" value="SMAD/FHA domain"/>
    <property type="match status" value="1"/>
</dbReference>
<dbReference type="Gene3D" id="2.60.200.20">
    <property type="match status" value="1"/>
</dbReference>
<dbReference type="InterPro" id="IPR008984">
    <property type="entry name" value="SMAD_FHA_dom_sf"/>
</dbReference>
<evidence type="ECO:0000259" key="3">
    <source>
        <dbReference type="PROSITE" id="PS50020"/>
    </source>
</evidence>
<keyword evidence="2" id="KW-0732">Signal</keyword>
<dbReference type="Gene3D" id="2.20.70.10">
    <property type="match status" value="1"/>
</dbReference>
<dbReference type="EMBL" id="HBIR01011097">
    <property type="protein sequence ID" value="CAE0534917.1"/>
    <property type="molecule type" value="Transcribed_RNA"/>
</dbReference>
<dbReference type="PROSITE" id="PS01159">
    <property type="entry name" value="WW_DOMAIN_1"/>
    <property type="match status" value="1"/>
</dbReference>
<dbReference type="InterPro" id="IPR036020">
    <property type="entry name" value="WW_dom_sf"/>
</dbReference>
<feature type="chain" id="PRO_5030159651" description="WW domain-containing protein" evidence="2">
    <location>
        <begin position="17"/>
        <end position="244"/>
    </location>
</feature>
<protein>
    <recommendedName>
        <fullName evidence="3">WW domain-containing protein</fullName>
    </recommendedName>
</protein>
<dbReference type="InterPro" id="IPR001202">
    <property type="entry name" value="WW_dom"/>
</dbReference>
<feature type="signal peptide" evidence="2">
    <location>
        <begin position="1"/>
        <end position="16"/>
    </location>
</feature>
<dbReference type="Pfam" id="PF00397">
    <property type="entry name" value="WW"/>
    <property type="match status" value="1"/>
</dbReference>
<feature type="compositionally biased region" description="Low complexity" evidence="1">
    <location>
        <begin position="44"/>
        <end position="77"/>
    </location>
</feature>